<proteinExistence type="predicted"/>
<protein>
    <submittedName>
        <fullName evidence="1">Uncharacterized protein</fullName>
    </submittedName>
</protein>
<sequence length="91" mass="10438">MKSLCLVILSAVCIEHDFKGFDDCILSGINWPRSPETLSSLEDESLNKEVLKVTTSHNEKYEYHLPELHVQETINIEDYDGPSPIFMQNLK</sequence>
<reference evidence="1" key="1">
    <citation type="submission" date="2022-03" db="EMBL/GenBank/DDBJ databases">
        <authorList>
            <person name="Tunstrom K."/>
        </authorList>
    </citation>
    <scope>NUCLEOTIDE SEQUENCE</scope>
</reference>
<keyword evidence="2" id="KW-1185">Reference proteome</keyword>
<organism evidence="1 2">
    <name type="scientific">Euphydryas editha</name>
    <name type="common">Edith's checkerspot</name>
    <dbReference type="NCBI Taxonomy" id="104508"/>
    <lineage>
        <taxon>Eukaryota</taxon>
        <taxon>Metazoa</taxon>
        <taxon>Ecdysozoa</taxon>
        <taxon>Arthropoda</taxon>
        <taxon>Hexapoda</taxon>
        <taxon>Insecta</taxon>
        <taxon>Pterygota</taxon>
        <taxon>Neoptera</taxon>
        <taxon>Endopterygota</taxon>
        <taxon>Lepidoptera</taxon>
        <taxon>Glossata</taxon>
        <taxon>Ditrysia</taxon>
        <taxon>Papilionoidea</taxon>
        <taxon>Nymphalidae</taxon>
        <taxon>Nymphalinae</taxon>
        <taxon>Euphydryas</taxon>
    </lineage>
</organism>
<evidence type="ECO:0000313" key="1">
    <source>
        <dbReference type="EMBL" id="CAH2091726.1"/>
    </source>
</evidence>
<evidence type="ECO:0000313" key="2">
    <source>
        <dbReference type="Proteomes" id="UP001153954"/>
    </source>
</evidence>
<accession>A0AAU9TX40</accession>
<name>A0AAU9TX40_EUPED</name>
<dbReference type="EMBL" id="CAKOGL010000011">
    <property type="protein sequence ID" value="CAH2091726.1"/>
    <property type="molecule type" value="Genomic_DNA"/>
</dbReference>
<gene>
    <name evidence="1" type="ORF">EEDITHA_LOCUS7564</name>
</gene>
<comment type="caution">
    <text evidence="1">The sequence shown here is derived from an EMBL/GenBank/DDBJ whole genome shotgun (WGS) entry which is preliminary data.</text>
</comment>
<dbReference type="AlphaFoldDB" id="A0AAU9TX40"/>
<dbReference type="Proteomes" id="UP001153954">
    <property type="component" value="Unassembled WGS sequence"/>
</dbReference>